<feature type="transmembrane region" description="Helical" evidence="4">
    <location>
        <begin position="20"/>
        <end position="39"/>
    </location>
</feature>
<sequence length="464" mass="52794">MLFQAPPGRRYFNGARRQRYVYAVTGFIASYILFCQYRYRSRVGFFSGSWNGSEKAGNASLPAYEPFEIEGPHDIRPLQRLCNETIFTSGLIFMCDENSGGIGNIRNYILTCIRYGIAAGASGLTIPQIQTRGVPGVEDSAGPALFSHFFDEDYFRQSMDKACPQIRLYGDMNEIEDYNEIQEVKNANFKSLDGIVQSDNIVDNRGPNRHLVTFRRDFEIWLKDRKRKQPSPHKPVTVRLQSMTFFEWDVSRHGQEFANTFGRILKFRPDVVKLAKVIITKLAVYTGAVDEDGKPRKGPDGLPATPFLGVHLRTEPGSLGFWPSYQEQSDGYLKINSALQHKFAYVASGSIEEIKRFSDNALDVQDLNVTSKHALLLDADLWKLQRLRWDQQALVDYLVLLKSAHFVGCSFSTFAFNIALRRHLLLDGIHTRPFQMPTDGLSTFVGKFEAYFGDWMWIQGAGWP</sequence>
<evidence type="ECO:0000313" key="5">
    <source>
        <dbReference type="EMBL" id="KAL3419155.1"/>
    </source>
</evidence>
<dbReference type="InterPro" id="IPR019378">
    <property type="entry name" value="GDP-Fuc_O-FucTrfase"/>
</dbReference>
<dbReference type="Gene3D" id="3.40.50.11350">
    <property type="match status" value="1"/>
</dbReference>
<evidence type="ECO:0000256" key="1">
    <source>
        <dbReference type="ARBA" id="ARBA00022679"/>
    </source>
</evidence>
<accession>A0ABR4P785</accession>
<protein>
    <submittedName>
        <fullName evidence="5">Alternative oxidase</fullName>
    </submittedName>
</protein>
<dbReference type="Pfam" id="PF10250">
    <property type="entry name" value="O-FucT"/>
    <property type="match status" value="1"/>
</dbReference>
<keyword evidence="2" id="KW-0294">Fucose metabolism</keyword>
<comment type="caution">
    <text evidence="5">The sequence shown here is derived from an EMBL/GenBank/DDBJ whole genome shotgun (WGS) entry which is preliminary data.</text>
</comment>
<keyword evidence="1" id="KW-0808">Transferase</keyword>
<keyword evidence="4" id="KW-0812">Transmembrane</keyword>
<evidence type="ECO:0000256" key="3">
    <source>
        <dbReference type="ARBA" id="ARBA00023277"/>
    </source>
</evidence>
<dbReference type="CDD" id="cd11296">
    <property type="entry name" value="O-FucT_like"/>
    <property type="match status" value="1"/>
</dbReference>
<keyword evidence="4" id="KW-0472">Membrane</keyword>
<gene>
    <name evidence="5" type="ORF">PVAG01_09377</name>
</gene>
<reference evidence="5 6" key="1">
    <citation type="submission" date="2024-06" db="EMBL/GenBank/DDBJ databases">
        <title>Complete genome of Phlyctema vagabunda strain 19-DSS-EL-015.</title>
        <authorList>
            <person name="Fiorenzani C."/>
        </authorList>
    </citation>
    <scope>NUCLEOTIDE SEQUENCE [LARGE SCALE GENOMIC DNA]</scope>
    <source>
        <strain evidence="5 6">19-DSS-EL-015</strain>
    </source>
</reference>
<dbReference type="Proteomes" id="UP001629113">
    <property type="component" value="Unassembled WGS sequence"/>
</dbReference>
<name>A0ABR4P785_9HELO</name>
<keyword evidence="3" id="KW-0119">Carbohydrate metabolism</keyword>
<organism evidence="5 6">
    <name type="scientific">Phlyctema vagabunda</name>
    <dbReference type="NCBI Taxonomy" id="108571"/>
    <lineage>
        <taxon>Eukaryota</taxon>
        <taxon>Fungi</taxon>
        <taxon>Dikarya</taxon>
        <taxon>Ascomycota</taxon>
        <taxon>Pezizomycotina</taxon>
        <taxon>Leotiomycetes</taxon>
        <taxon>Helotiales</taxon>
        <taxon>Dermateaceae</taxon>
        <taxon>Phlyctema</taxon>
    </lineage>
</organism>
<dbReference type="EMBL" id="JBFCZG010000008">
    <property type="protein sequence ID" value="KAL3419155.1"/>
    <property type="molecule type" value="Genomic_DNA"/>
</dbReference>
<keyword evidence="4" id="KW-1133">Transmembrane helix</keyword>
<keyword evidence="6" id="KW-1185">Reference proteome</keyword>
<evidence type="ECO:0000313" key="6">
    <source>
        <dbReference type="Proteomes" id="UP001629113"/>
    </source>
</evidence>
<evidence type="ECO:0000256" key="2">
    <source>
        <dbReference type="ARBA" id="ARBA00023253"/>
    </source>
</evidence>
<evidence type="ECO:0000256" key="4">
    <source>
        <dbReference type="SAM" id="Phobius"/>
    </source>
</evidence>
<proteinExistence type="predicted"/>